<evidence type="ECO:0000256" key="7">
    <source>
        <dbReference type="ARBA" id="ARBA00023291"/>
    </source>
</evidence>
<keyword evidence="3 8" id="KW-0479">Metal-binding</keyword>
<protein>
    <recommendedName>
        <fullName evidence="8">Ferredoxin</fullName>
    </recommendedName>
</protein>
<sequence>MSGQVRVHRPLCAGSGNCVMAAPEVFDQDDTEGLVLVRNEWPDEELTNSVERAVQLCPVGAIAFRRRKEPERR</sequence>
<comment type="caution">
    <text evidence="9">The sequence shown here is derived from an EMBL/GenBank/DDBJ whole genome shotgun (WGS) entry which is preliminary data.</text>
</comment>
<reference evidence="9 10" key="1">
    <citation type="journal article" date="2019" name="Int. J. Syst. Evol. Microbiol.">
        <title>The Global Catalogue of Microorganisms (GCM) 10K type strain sequencing project: providing services to taxonomists for standard genome sequencing and annotation.</title>
        <authorList>
            <consortium name="The Broad Institute Genomics Platform"/>
            <consortium name="The Broad Institute Genome Sequencing Center for Infectious Disease"/>
            <person name="Wu L."/>
            <person name="Ma J."/>
        </authorList>
    </citation>
    <scope>NUCLEOTIDE SEQUENCE [LARGE SCALE GENOMIC DNA]</scope>
    <source>
        <strain evidence="9 10">JCM 4788</strain>
    </source>
</reference>
<keyword evidence="5 8" id="KW-0408">Iron</keyword>
<keyword evidence="2 8" id="KW-0813">Transport</keyword>
<evidence type="ECO:0000256" key="2">
    <source>
        <dbReference type="ARBA" id="ARBA00022448"/>
    </source>
</evidence>
<evidence type="ECO:0000256" key="3">
    <source>
        <dbReference type="ARBA" id="ARBA00022723"/>
    </source>
</evidence>
<dbReference type="SUPFAM" id="SSF54862">
    <property type="entry name" value="4Fe-4S ferredoxins"/>
    <property type="match status" value="1"/>
</dbReference>
<keyword evidence="4 8" id="KW-0249">Electron transport</keyword>
<accession>A0ABN0Z0W4</accession>
<keyword evidence="10" id="KW-1185">Reference proteome</keyword>
<keyword evidence="7" id="KW-0003">3Fe-4S</keyword>
<evidence type="ECO:0000256" key="4">
    <source>
        <dbReference type="ARBA" id="ARBA00022982"/>
    </source>
</evidence>
<dbReference type="PANTHER" id="PTHR36923:SF3">
    <property type="entry name" value="FERREDOXIN"/>
    <property type="match status" value="1"/>
</dbReference>
<evidence type="ECO:0000256" key="5">
    <source>
        <dbReference type="ARBA" id="ARBA00023004"/>
    </source>
</evidence>
<organism evidence="9 10">
    <name type="scientific">Streptomyces luteireticuli</name>
    <dbReference type="NCBI Taxonomy" id="173858"/>
    <lineage>
        <taxon>Bacteria</taxon>
        <taxon>Bacillati</taxon>
        <taxon>Actinomycetota</taxon>
        <taxon>Actinomycetes</taxon>
        <taxon>Kitasatosporales</taxon>
        <taxon>Streptomycetaceae</taxon>
        <taxon>Streptomyces</taxon>
    </lineage>
</organism>
<dbReference type="Proteomes" id="UP001500879">
    <property type="component" value="Unassembled WGS sequence"/>
</dbReference>
<dbReference type="EMBL" id="BAAABX010000057">
    <property type="protein sequence ID" value="GAA0426259.1"/>
    <property type="molecule type" value="Genomic_DNA"/>
</dbReference>
<dbReference type="InterPro" id="IPR051269">
    <property type="entry name" value="Fe-S_cluster_ET"/>
</dbReference>
<evidence type="ECO:0000256" key="1">
    <source>
        <dbReference type="ARBA" id="ARBA00001927"/>
    </source>
</evidence>
<evidence type="ECO:0000256" key="8">
    <source>
        <dbReference type="RuleBase" id="RU368020"/>
    </source>
</evidence>
<dbReference type="RefSeq" id="WP_344029791.1">
    <property type="nucleotide sequence ID" value="NZ_BAAABX010000057.1"/>
</dbReference>
<keyword evidence="6 8" id="KW-0411">Iron-sulfur</keyword>
<dbReference type="Gene3D" id="3.30.70.20">
    <property type="match status" value="1"/>
</dbReference>
<dbReference type="InterPro" id="IPR001080">
    <property type="entry name" value="3Fe4S_ferredoxin"/>
</dbReference>
<comment type="cofactor">
    <cofactor evidence="1">
        <name>[3Fe-4S] cluster</name>
        <dbReference type="ChEBI" id="CHEBI:21137"/>
    </cofactor>
</comment>
<evidence type="ECO:0000313" key="10">
    <source>
        <dbReference type="Proteomes" id="UP001500879"/>
    </source>
</evidence>
<proteinExistence type="predicted"/>
<dbReference type="PANTHER" id="PTHR36923">
    <property type="entry name" value="FERREDOXIN"/>
    <property type="match status" value="1"/>
</dbReference>
<dbReference type="PRINTS" id="PR00352">
    <property type="entry name" value="3FE4SFRDOXIN"/>
</dbReference>
<evidence type="ECO:0000256" key="6">
    <source>
        <dbReference type="ARBA" id="ARBA00023014"/>
    </source>
</evidence>
<gene>
    <name evidence="9" type="ORF">GCM10010357_54760</name>
</gene>
<dbReference type="Pfam" id="PF13370">
    <property type="entry name" value="Fer4_13"/>
    <property type="match status" value="1"/>
</dbReference>
<evidence type="ECO:0000313" key="9">
    <source>
        <dbReference type="EMBL" id="GAA0426259.1"/>
    </source>
</evidence>
<name>A0ABN0Z0W4_9ACTN</name>
<comment type="function">
    <text evidence="8">Ferredoxins are iron-sulfur proteins that transfer electrons in a wide variety of metabolic reactions.</text>
</comment>